<dbReference type="OrthoDB" id="10322541at2759"/>
<keyword evidence="1" id="KW-1133">Transmembrane helix</keyword>
<feature type="transmembrane region" description="Helical" evidence="1">
    <location>
        <begin position="127"/>
        <end position="152"/>
    </location>
</feature>
<organism evidence="2 3">
    <name type="scientific">Parasponia andersonii</name>
    <name type="common">Sponia andersonii</name>
    <dbReference type="NCBI Taxonomy" id="3476"/>
    <lineage>
        <taxon>Eukaryota</taxon>
        <taxon>Viridiplantae</taxon>
        <taxon>Streptophyta</taxon>
        <taxon>Embryophyta</taxon>
        <taxon>Tracheophyta</taxon>
        <taxon>Spermatophyta</taxon>
        <taxon>Magnoliopsida</taxon>
        <taxon>eudicotyledons</taxon>
        <taxon>Gunneridae</taxon>
        <taxon>Pentapetalae</taxon>
        <taxon>rosids</taxon>
        <taxon>fabids</taxon>
        <taxon>Rosales</taxon>
        <taxon>Cannabaceae</taxon>
        <taxon>Parasponia</taxon>
    </lineage>
</organism>
<evidence type="ECO:0000256" key="1">
    <source>
        <dbReference type="SAM" id="Phobius"/>
    </source>
</evidence>
<accession>A0A2P5ACK9</accession>
<dbReference type="Proteomes" id="UP000237105">
    <property type="component" value="Unassembled WGS sequence"/>
</dbReference>
<keyword evidence="1" id="KW-0472">Membrane</keyword>
<name>A0A2P5ACK9_PARAD</name>
<evidence type="ECO:0000313" key="3">
    <source>
        <dbReference type="Proteomes" id="UP000237105"/>
    </source>
</evidence>
<dbReference type="AlphaFoldDB" id="A0A2P5ACK9"/>
<proteinExistence type="predicted"/>
<gene>
    <name evidence="2" type="ORF">PanWU01x14_345830</name>
</gene>
<keyword evidence="3" id="KW-1185">Reference proteome</keyword>
<evidence type="ECO:0000313" key="2">
    <source>
        <dbReference type="EMBL" id="PON34274.1"/>
    </source>
</evidence>
<sequence>MVMFLDQLGDCPFATSLLLDGHLGFTANSGNGTVALGSVVISGQAAAKALTGADNLAAYDGAITARALVDADPSAESYAACIRVVEHAGGLFGIEFHSLVRFKIGVAIAAEAVVAVASRRTTLLDQVVVVVVVVVVIKIMMEMLVAGVGMFML</sequence>
<dbReference type="EMBL" id="JXTB01000670">
    <property type="protein sequence ID" value="PON34274.1"/>
    <property type="molecule type" value="Genomic_DNA"/>
</dbReference>
<reference evidence="3" key="1">
    <citation type="submission" date="2016-06" db="EMBL/GenBank/DDBJ databases">
        <title>Parallel loss of symbiosis genes in relatives of nitrogen-fixing non-legume Parasponia.</title>
        <authorList>
            <person name="Van Velzen R."/>
            <person name="Holmer R."/>
            <person name="Bu F."/>
            <person name="Rutten L."/>
            <person name="Van Zeijl A."/>
            <person name="Liu W."/>
            <person name="Santuari L."/>
            <person name="Cao Q."/>
            <person name="Sharma T."/>
            <person name="Shen D."/>
            <person name="Roswanjaya Y."/>
            <person name="Wardhani T."/>
            <person name="Kalhor M.S."/>
            <person name="Jansen J."/>
            <person name="Van den Hoogen J."/>
            <person name="Gungor B."/>
            <person name="Hartog M."/>
            <person name="Hontelez J."/>
            <person name="Verver J."/>
            <person name="Yang W.-C."/>
            <person name="Schijlen E."/>
            <person name="Repin R."/>
            <person name="Schilthuizen M."/>
            <person name="Schranz E."/>
            <person name="Heidstra R."/>
            <person name="Miyata K."/>
            <person name="Fedorova E."/>
            <person name="Kohlen W."/>
            <person name="Bisseling T."/>
            <person name="Smit S."/>
            <person name="Geurts R."/>
        </authorList>
    </citation>
    <scope>NUCLEOTIDE SEQUENCE [LARGE SCALE GENOMIC DNA]</scope>
    <source>
        <strain evidence="3">cv. WU1-14</strain>
    </source>
</reference>
<protein>
    <submittedName>
        <fullName evidence="2">Uncharacterized protein</fullName>
    </submittedName>
</protein>
<comment type="caution">
    <text evidence="2">The sequence shown here is derived from an EMBL/GenBank/DDBJ whole genome shotgun (WGS) entry which is preliminary data.</text>
</comment>
<keyword evidence="1" id="KW-0812">Transmembrane</keyword>